<proteinExistence type="predicted"/>
<organism evidence="2 3">
    <name type="scientific">Psilocybe cyanescens</name>
    <dbReference type="NCBI Taxonomy" id="93625"/>
    <lineage>
        <taxon>Eukaryota</taxon>
        <taxon>Fungi</taxon>
        <taxon>Dikarya</taxon>
        <taxon>Basidiomycota</taxon>
        <taxon>Agaricomycotina</taxon>
        <taxon>Agaricomycetes</taxon>
        <taxon>Agaricomycetidae</taxon>
        <taxon>Agaricales</taxon>
        <taxon>Agaricineae</taxon>
        <taxon>Strophariaceae</taxon>
        <taxon>Psilocybe</taxon>
    </lineage>
</organism>
<gene>
    <name evidence="2" type="ORF">CVT25_003728</name>
</gene>
<feature type="compositionally biased region" description="Pro residues" evidence="1">
    <location>
        <begin position="28"/>
        <end position="42"/>
    </location>
</feature>
<dbReference type="EMBL" id="NHYD01001560">
    <property type="protein sequence ID" value="PPQ90690.1"/>
    <property type="molecule type" value="Genomic_DNA"/>
</dbReference>
<evidence type="ECO:0000256" key="1">
    <source>
        <dbReference type="SAM" id="MobiDB-lite"/>
    </source>
</evidence>
<keyword evidence="3" id="KW-1185">Reference proteome</keyword>
<comment type="caution">
    <text evidence="2">The sequence shown here is derived from an EMBL/GenBank/DDBJ whole genome shotgun (WGS) entry which is preliminary data.</text>
</comment>
<name>A0A409XIW2_PSICY</name>
<protein>
    <submittedName>
        <fullName evidence="2">Uncharacterized protein</fullName>
    </submittedName>
</protein>
<evidence type="ECO:0000313" key="2">
    <source>
        <dbReference type="EMBL" id="PPQ90690.1"/>
    </source>
</evidence>
<reference evidence="2 3" key="1">
    <citation type="journal article" date="2018" name="Evol. Lett.">
        <title>Horizontal gene cluster transfer increased hallucinogenic mushroom diversity.</title>
        <authorList>
            <person name="Reynolds H.T."/>
            <person name="Vijayakumar V."/>
            <person name="Gluck-Thaler E."/>
            <person name="Korotkin H.B."/>
            <person name="Matheny P.B."/>
            <person name="Slot J.C."/>
        </authorList>
    </citation>
    <scope>NUCLEOTIDE SEQUENCE [LARGE SCALE GENOMIC DNA]</scope>
    <source>
        <strain evidence="2 3">2631</strain>
    </source>
</reference>
<feature type="region of interest" description="Disordered" evidence="1">
    <location>
        <begin position="1"/>
        <end position="54"/>
    </location>
</feature>
<dbReference type="AlphaFoldDB" id="A0A409XIW2"/>
<dbReference type="InParanoid" id="A0A409XIW2"/>
<accession>A0A409XIW2</accession>
<evidence type="ECO:0000313" key="3">
    <source>
        <dbReference type="Proteomes" id="UP000283269"/>
    </source>
</evidence>
<sequence>MSASVSASRLEPVFASTPSPDFAHTLHPPSPSPSPSPSPPYPRSSDLPPTCATAAHCPKRHRRPLLTIPIPPTPLLLPISISMQGYITADTTSTFTTTPTLL</sequence>
<dbReference type="Proteomes" id="UP000283269">
    <property type="component" value="Unassembled WGS sequence"/>
</dbReference>